<dbReference type="EMBL" id="JAEPRC010000397">
    <property type="protein sequence ID" value="KAG2198215.1"/>
    <property type="molecule type" value="Genomic_DNA"/>
</dbReference>
<dbReference type="Pfam" id="PF02656">
    <property type="entry name" value="DUF202"/>
    <property type="match status" value="1"/>
</dbReference>
<dbReference type="PROSITE" id="PS51382">
    <property type="entry name" value="SPX"/>
    <property type="match status" value="1"/>
</dbReference>
<dbReference type="InterPro" id="IPR004331">
    <property type="entry name" value="SPX_dom"/>
</dbReference>
<dbReference type="PANTHER" id="PTHR46140">
    <property type="entry name" value="VACUOLAR TRANSPORTER CHAPERONE 1-RELATED"/>
    <property type="match status" value="1"/>
</dbReference>
<accession>A0A8H7UWF0</accession>
<dbReference type="GO" id="GO:0005774">
    <property type="term" value="C:vacuolar membrane"/>
    <property type="evidence" value="ECO:0007669"/>
    <property type="project" value="UniProtKB-SubCell"/>
</dbReference>
<keyword evidence="4 6" id="KW-1133">Transmembrane helix</keyword>
<dbReference type="GO" id="GO:0006799">
    <property type="term" value="P:polyphosphate biosynthetic process"/>
    <property type="evidence" value="ECO:0007669"/>
    <property type="project" value="UniProtKB-ARBA"/>
</dbReference>
<evidence type="ECO:0000313" key="9">
    <source>
        <dbReference type="Proteomes" id="UP000650833"/>
    </source>
</evidence>
<dbReference type="AlphaFoldDB" id="A0A8H7UWF0"/>
<dbReference type="OrthoDB" id="2278074at2759"/>
<comment type="subcellular location">
    <subcellularLocation>
        <location evidence="1">Vacuole membrane</location>
        <topology evidence="1">Multi-pass membrane protein</topology>
    </subcellularLocation>
</comment>
<sequence>MKFGQYLEQHEFLPWKNEYIQYNELKYFLKEQQFQPNGWTIQDESYFSDKLLIDELNKVNGFIHLKIKQIRSIMQHESEQDIRQKVNDLIDFIQINSIGFQKILKKHDKHTCTDLQSSIRFRDIPVQFDSHVTNLNEILYSYPKIIEITKTPIKKVTTTKYWVHPDNLTEVQALLLFYMPIIDNNVSSTIYFDNPNQFPLYSNVLERNESAETIQAKWYGLISDTTDIYFEKKIHHESWLHNKGLYVKDKFSIKFPQVSNYITNGQYHGTSKELASNINQSMHQQNLKSTLRCYHYRTTYHQGHSQFRVSLDTKVTFMKELGPTWRRNDIGESYPFDHLTKDEVYFFPYAVLETKFTGDSTSFNSPEWLNQLLESHLLYEVPYFSKYIHGASYFYREQLSMLPWWLSEMNVDIRRKPSYATISSSAAAAAFSEQKCTVIEPEYSPDYFAVATPGIILPKTSKEYDEEDLEEENEKVYNYHASSCTVVDNSHTQFISDKQQLPLPQHQHQHHQQQHQQQYTTYDKFLNSSIMIKIKQLTQDDENVNTKKDENYISMLSWLYAKLSNDKTLYVLPPQPKQQIMPKKGKLNNNKKIEPKIFFANERTFISWLQFSALLLSVSLGLINFGDSISKGSGAFFIVVAVILAGYAQLRFQYRAWQIRFRSESRFDDIYGPAVLCFILVIALIVNLGLRVNQPLPTSPSPFSYNTTAVSSNSTILHNNHQHFSNGTMLNKHGKLVPIKEEEDEEDEEGIDEA</sequence>
<dbReference type="Proteomes" id="UP000650833">
    <property type="component" value="Unassembled WGS sequence"/>
</dbReference>
<dbReference type="InterPro" id="IPR042267">
    <property type="entry name" value="VTC_sf"/>
</dbReference>
<proteinExistence type="predicted"/>
<evidence type="ECO:0000259" key="7">
    <source>
        <dbReference type="PROSITE" id="PS51382"/>
    </source>
</evidence>
<dbReference type="PANTHER" id="PTHR46140:SF1">
    <property type="entry name" value="VACUOLAR TRANSPORTER CHAPERONE COMPLEX SUBUNIT 4-RELATED"/>
    <property type="match status" value="1"/>
</dbReference>
<evidence type="ECO:0000256" key="3">
    <source>
        <dbReference type="ARBA" id="ARBA00022692"/>
    </source>
</evidence>
<name>A0A8H7UWF0_9FUNG</name>
<feature type="transmembrane region" description="Helical" evidence="6">
    <location>
        <begin position="670"/>
        <end position="690"/>
    </location>
</feature>
<reference evidence="8" key="1">
    <citation type="submission" date="2020-12" db="EMBL/GenBank/DDBJ databases">
        <title>Metabolic potential, ecology and presence of endohyphal bacteria is reflected in genomic diversity of Mucoromycotina.</title>
        <authorList>
            <person name="Muszewska A."/>
            <person name="Okrasinska A."/>
            <person name="Steczkiewicz K."/>
            <person name="Drgas O."/>
            <person name="Orlowska M."/>
            <person name="Perlinska-Lenart U."/>
            <person name="Aleksandrzak-Piekarczyk T."/>
            <person name="Szatraj K."/>
            <person name="Zielenkiewicz U."/>
            <person name="Pilsyk S."/>
            <person name="Malc E."/>
            <person name="Mieczkowski P."/>
            <person name="Kruszewska J.S."/>
            <person name="Biernat P."/>
            <person name="Pawlowska J."/>
        </authorList>
    </citation>
    <scope>NUCLEOTIDE SEQUENCE</scope>
    <source>
        <strain evidence="8">CBS 226.32</strain>
    </source>
</reference>
<organism evidence="8 9">
    <name type="scientific">Mucor plumbeus</name>
    <dbReference type="NCBI Taxonomy" id="97098"/>
    <lineage>
        <taxon>Eukaryota</taxon>
        <taxon>Fungi</taxon>
        <taxon>Fungi incertae sedis</taxon>
        <taxon>Mucoromycota</taxon>
        <taxon>Mucoromycotina</taxon>
        <taxon>Mucoromycetes</taxon>
        <taxon>Mucorales</taxon>
        <taxon>Mucorineae</taxon>
        <taxon>Mucoraceae</taxon>
        <taxon>Mucor</taxon>
    </lineage>
</organism>
<keyword evidence="3 6" id="KW-0812">Transmembrane</keyword>
<gene>
    <name evidence="8" type="ORF">INT46_000881</name>
</gene>
<evidence type="ECO:0000313" key="8">
    <source>
        <dbReference type="EMBL" id="KAG2198215.1"/>
    </source>
</evidence>
<dbReference type="Gene3D" id="3.20.100.30">
    <property type="entry name" value="VTC, catalytic tunnel domain"/>
    <property type="match status" value="1"/>
</dbReference>
<keyword evidence="2" id="KW-0926">Vacuole</keyword>
<evidence type="ECO:0000256" key="2">
    <source>
        <dbReference type="ARBA" id="ARBA00022554"/>
    </source>
</evidence>
<evidence type="ECO:0000256" key="5">
    <source>
        <dbReference type="ARBA" id="ARBA00023136"/>
    </source>
</evidence>
<dbReference type="InterPro" id="IPR018966">
    <property type="entry name" value="VTC_domain"/>
</dbReference>
<evidence type="ECO:0000256" key="4">
    <source>
        <dbReference type="ARBA" id="ARBA00022989"/>
    </source>
</evidence>
<feature type="transmembrane region" description="Helical" evidence="6">
    <location>
        <begin position="632"/>
        <end position="650"/>
    </location>
</feature>
<keyword evidence="9" id="KW-1185">Reference proteome</keyword>
<feature type="domain" description="SPX" evidence="7">
    <location>
        <begin position="1"/>
        <end position="121"/>
    </location>
</feature>
<dbReference type="InterPro" id="IPR051572">
    <property type="entry name" value="VTC_Complex_Subunit"/>
</dbReference>
<evidence type="ECO:0000256" key="6">
    <source>
        <dbReference type="SAM" id="Phobius"/>
    </source>
</evidence>
<comment type="caution">
    <text evidence="8">The sequence shown here is derived from an EMBL/GenBank/DDBJ whole genome shotgun (WGS) entry which is preliminary data.</text>
</comment>
<evidence type="ECO:0000256" key="1">
    <source>
        <dbReference type="ARBA" id="ARBA00004128"/>
    </source>
</evidence>
<keyword evidence="5 6" id="KW-0472">Membrane</keyword>
<feature type="transmembrane region" description="Helical" evidence="6">
    <location>
        <begin position="605"/>
        <end position="625"/>
    </location>
</feature>
<dbReference type="InterPro" id="IPR003807">
    <property type="entry name" value="DUF202"/>
</dbReference>
<dbReference type="Pfam" id="PF09359">
    <property type="entry name" value="VTC"/>
    <property type="match status" value="1"/>
</dbReference>
<protein>
    <recommendedName>
        <fullName evidence="7">SPX domain-containing protein</fullName>
    </recommendedName>
</protein>